<keyword evidence="3" id="KW-1134">Transmembrane beta strand</keyword>
<feature type="compositionally biased region" description="Pro residues" evidence="12">
    <location>
        <begin position="111"/>
        <end position="124"/>
    </location>
</feature>
<protein>
    <submittedName>
        <fullName evidence="15">TonB-dependent receptor</fullName>
    </submittedName>
</protein>
<dbReference type="InterPro" id="IPR000531">
    <property type="entry name" value="Beta-barrel_TonB"/>
</dbReference>
<evidence type="ECO:0000256" key="8">
    <source>
        <dbReference type="ARBA" id="ARBA00023077"/>
    </source>
</evidence>
<evidence type="ECO:0000256" key="5">
    <source>
        <dbReference type="ARBA" id="ARBA00022692"/>
    </source>
</evidence>
<evidence type="ECO:0000256" key="4">
    <source>
        <dbReference type="ARBA" id="ARBA00022496"/>
    </source>
</evidence>
<evidence type="ECO:0000256" key="2">
    <source>
        <dbReference type="ARBA" id="ARBA00022448"/>
    </source>
</evidence>
<name>A0ABP3SVM4_9SPHN</name>
<evidence type="ECO:0000259" key="13">
    <source>
        <dbReference type="Pfam" id="PF00593"/>
    </source>
</evidence>
<dbReference type="PANTHER" id="PTHR32552:SF81">
    <property type="entry name" value="TONB-DEPENDENT OUTER MEMBRANE RECEPTOR"/>
    <property type="match status" value="1"/>
</dbReference>
<organism evidence="15 16">
    <name type="scientific">Sphingomonas insulae</name>
    <dbReference type="NCBI Taxonomy" id="424800"/>
    <lineage>
        <taxon>Bacteria</taxon>
        <taxon>Pseudomonadati</taxon>
        <taxon>Pseudomonadota</taxon>
        <taxon>Alphaproteobacteria</taxon>
        <taxon>Sphingomonadales</taxon>
        <taxon>Sphingomonadaceae</taxon>
        <taxon>Sphingomonas</taxon>
    </lineage>
</organism>
<dbReference type="InterPro" id="IPR039426">
    <property type="entry name" value="TonB-dep_rcpt-like"/>
</dbReference>
<sequence length="790" mass="83109">MTIVLAASALGVPVAAAPRGAGRYPVNVPAGPLDRALSMLAGQTASDIGSAEPDLGRTVVIGVRGRLTGVAALGRLLRDTPFAAQDLGGGVYRVIRRPRSRANPARVEPRPASPPAPIEPPASPPPEIVVTASKRTVSLLRFPGAITVLRSGSGLRLGDTAGDTMERALAATPILQGTALGAGRNKLFIRGVADSSFTGPTQATTNVYFGEVPVAYNGPDPGLSLYDMDRIEVLEGPQGALYGAGAIGGIIRLVPHPVDLDTVAADVSGGVSATRGGAAGGDIAAMVNLPLSGGAAGLRAVAYRSREGGYIADVRRALRNVNTTITSGGRADLRVRPASGWTMDAGVVLQSVASADLQYAERGAPPLSRASLLAQPFDQRYALGRLIVAKAWDDGLRLVSATGVVHRDASGRFDATRRARPTQPIAYDTTERSRLLSHETRLSRTRGDGVGWMVGVSLIQARDVYGRMYGPPDRLREIVGVSNRTIDAAVFGEAGMAPLPQLTVTLGGRLTHQRSDGEPTAGSRANAFIRGRSVTRIDPTIAASWALQPDLAAYARFHSGFRTGGITVAPGVGRVADLRPDTIRVVEVGIRKERRGSTGVAGSAGVSIADWRHVQADLVDRSGFPFTTNLGNARIHGLEAEVNWVPVRSLRGDLSLFLNDARALEPDAAVSRNSRVRLPNTPPFAMAASVAYTLPIAGNREIGVRAGWRYVGQSTIGTRAPFDVAQGGYGVSQLGGEWREGRVRLTATIDNVFDVTGDRFAGGNPFAQAMRDEYTPLQPRTVRIGGAVRW</sequence>
<dbReference type="EMBL" id="BAAAES010000007">
    <property type="protein sequence ID" value="GAA0662744.1"/>
    <property type="molecule type" value="Genomic_DNA"/>
</dbReference>
<feature type="region of interest" description="Disordered" evidence="12">
    <location>
        <begin position="100"/>
        <end position="124"/>
    </location>
</feature>
<evidence type="ECO:0000256" key="9">
    <source>
        <dbReference type="ARBA" id="ARBA00023136"/>
    </source>
</evidence>
<dbReference type="Gene3D" id="2.40.170.20">
    <property type="entry name" value="TonB-dependent receptor, beta-barrel domain"/>
    <property type="match status" value="1"/>
</dbReference>
<keyword evidence="10" id="KW-0998">Cell outer membrane</keyword>
<evidence type="ECO:0000313" key="16">
    <source>
        <dbReference type="Proteomes" id="UP001500238"/>
    </source>
</evidence>
<comment type="similarity">
    <text evidence="11">Belongs to the TonB-dependent receptor family.</text>
</comment>
<proteinExistence type="inferred from homology"/>
<evidence type="ECO:0000259" key="14">
    <source>
        <dbReference type="Pfam" id="PF07715"/>
    </source>
</evidence>
<reference evidence="16" key="1">
    <citation type="journal article" date="2019" name="Int. J. Syst. Evol. Microbiol.">
        <title>The Global Catalogue of Microorganisms (GCM) 10K type strain sequencing project: providing services to taxonomists for standard genome sequencing and annotation.</title>
        <authorList>
            <consortium name="The Broad Institute Genomics Platform"/>
            <consortium name="The Broad Institute Genome Sequencing Center for Infectious Disease"/>
            <person name="Wu L."/>
            <person name="Ma J."/>
        </authorList>
    </citation>
    <scope>NUCLEOTIDE SEQUENCE [LARGE SCALE GENOMIC DNA]</scope>
    <source>
        <strain evidence="16">JCM 14603</strain>
    </source>
</reference>
<dbReference type="InterPro" id="IPR036942">
    <property type="entry name" value="Beta-barrel_TonB_sf"/>
</dbReference>
<keyword evidence="8 11" id="KW-0798">TonB box</keyword>
<comment type="caution">
    <text evidence="15">The sequence shown here is derived from an EMBL/GenBank/DDBJ whole genome shotgun (WGS) entry which is preliminary data.</text>
</comment>
<dbReference type="RefSeq" id="WP_163958638.1">
    <property type="nucleotide sequence ID" value="NZ_BAAAES010000007.1"/>
</dbReference>
<accession>A0ABP3SVM4</accession>
<dbReference type="SUPFAM" id="SSF56935">
    <property type="entry name" value="Porins"/>
    <property type="match status" value="1"/>
</dbReference>
<comment type="subcellular location">
    <subcellularLocation>
        <location evidence="1">Cell outer membrane</location>
        <topology evidence="1">Multi-pass membrane protein</topology>
    </subcellularLocation>
</comment>
<dbReference type="Gene3D" id="3.55.50.30">
    <property type="match status" value="1"/>
</dbReference>
<keyword evidence="16" id="KW-1185">Reference proteome</keyword>
<keyword evidence="6" id="KW-0408">Iron</keyword>
<keyword evidence="15" id="KW-0675">Receptor</keyword>
<keyword evidence="9 11" id="KW-0472">Membrane</keyword>
<dbReference type="PANTHER" id="PTHR32552">
    <property type="entry name" value="FERRICHROME IRON RECEPTOR-RELATED"/>
    <property type="match status" value="1"/>
</dbReference>
<dbReference type="InterPro" id="IPR012910">
    <property type="entry name" value="Plug_dom"/>
</dbReference>
<keyword evidence="4" id="KW-0410">Iron transport</keyword>
<evidence type="ECO:0000256" key="3">
    <source>
        <dbReference type="ARBA" id="ARBA00022452"/>
    </source>
</evidence>
<keyword evidence="7" id="KW-0406">Ion transport</keyword>
<dbReference type="Proteomes" id="UP001500238">
    <property type="component" value="Unassembled WGS sequence"/>
</dbReference>
<evidence type="ECO:0000256" key="11">
    <source>
        <dbReference type="RuleBase" id="RU003357"/>
    </source>
</evidence>
<feature type="domain" description="TonB-dependent receptor plug" evidence="14">
    <location>
        <begin position="156"/>
        <end position="250"/>
    </location>
</feature>
<dbReference type="Pfam" id="PF07715">
    <property type="entry name" value="Plug"/>
    <property type="match status" value="1"/>
</dbReference>
<keyword evidence="5" id="KW-0812">Transmembrane</keyword>
<feature type="domain" description="TonB-dependent receptor-like beta-barrel" evidence="13">
    <location>
        <begin position="392"/>
        <end position="752"/>
    </location>
</feature>
<evidence type="ECO:0000313" key="15">
    <source>
        <dbReference type="EMBL" id="GAA0662744.1"/>
    </source>
</evidence>
<dbReference type="Pfam" id="PF00593">
    <property type="entry name" value="TonB_dep_Rec_b-barrel"/>
    <property type="match status" value="1"/>
</dbReference>
<evidence type="ECO:0000256" key="6">
    <source>
        <dbReference type="ARBA" id="ARBA00023004"/>
    </source>
</evidence>
<evidence type="ECO:0000256" key="10">
    <source>
        <dbReference type="ARBA" id="ARBA00023237"/>
    </source>
</evidence>
<evidence type="ECO:0000256" key="12">
    <source>
        <dbReference type="SAM" id="MobiDB-lite"/>
    </source>
</evidence>
<evidence type="ECO:0000256" key="7">
    <source>
        <dbReference type="ARBA" id="ARBA00023065"/>
    </source>
</evidence>
<evidence type="ECO:0000256" key="1">
    <source>
        <dbReference type="ARBA" id="ARBA00004571"/>
    </source>
</evidence>
<gene>
    <name evidence="15" type="ORF">GCM10009102_09620</name>
</gene>
<keyword evidence="2" id="KW-0813">Transport</keyword>